<comment type="caution">
    <text evidence="1">The sequence shown here is derived from an EMBL/GenBank/DDBJ whole genome shotgun (WGS) entry which is preliminary data.</text>
</comment>
<gene>
    <name evidence="1" type="ORF">BDM02DRAFT_3124713</name>
</gene>
<reference evidence="1" key="2">
    <citation type="journal article" date="2020" name="Nat. Commun.">
        <title>Large-scale genome sequencing of mycorrhizal fungi provides insights into the early evolution of symbiotic traits.</title>
        <authorList>
            <person name="Miyauchi S."/>
            <person name="Kiss E."/>
            <person name="Kuo A."/>
            <person name="Drula E."/>
            <person name="Kohler A."/>
            <person name="Sanchez-Garcia M."/>
            <person name="Morin E."/>
            <person name="Andreopoulos B."/>
            <person name="Barry K.W."/>
            <person name="Bonito G."/>
            <person name="Buee M."/>
            <person name="Carver A."/>
            <person name="Chen C."/>
            <person name="Cichocki N."/>
            <person name="Clum A."/>
            <person name="Culley D."/>
            <person name="Crous P.W."/>
            <person name="Fauchery L."/>
            <person name="Girlanda M."/>
            <person name="Hayes R.D."/>
            <person name="Keri Z."/>
            <person name="LaButti K."/>
            <person name="Lipzen A."/>
            <person name="Lombard V."/>
            <person name="Magnuson J."/>
            <person name="Maillard F."/>
            <person name="Murat C."/>
            <person name="Nolan M."/>
            <person name="Ohm R.A."/>
            <person name="Pangilinan J."/>
            <person name="Pereira M.F."/>
            <person name="Perotto S."/>
            <person name="Peter M."/>
            <person name="Pfister S."/>
            <person name="Riley R."/>
            <person name="Sitrit Y."/>
            <person name="Stielow J.B."/>
            <person name="Szollosi G."/>
            <person name="Zifcakova L."/>
            <person name="Stursova M."/>
            <person name="Spatafora J.W."/>
            <person name="Tedersoo L."/>
            <person name="Vaario L.M."/>
            <person name="Yamada A."/>
            <person name="Yan M."/>
            <person name="Wang P."/>
            <person name="Xu J."/>
            <person name="Bruns T."/>
            <person name="Baldrian P."/>
            <person name="Vilgalys R."/>
            <person name="Dunand C."/>
            <person name="Henrissat B."/>
            <person name="Grigoriev I.V."/>
            <person name="Hibbett D."/>
            <person name="Nagy L.G."/>
            <person name="Martin F.M."/>
        </authorList>
    </citation>
    <scope>NUCLEOTIDE SEQUENCE</scope>
    <source>
        <strain evidence="1">P2</strain>
    </source>
</reference>
<sequence>MRKLIVGPLKRSTISTVIVIDALDECKDEEPASAILSVLGRFVSEIPKVKFFLTGRPEPRVRRGFGLPLLAEATDVFVLHEVEPSLVNSDIRLFLRHSFLEIADRQGRLDCWPTKEQLNLLCERAAGLFVYAVAMVQFVDHRNNNPKKQLDRLLLLPKSTVYEGKVKYKANTTLDSLYTSILQEAFGDDDPEGDPKVRSVLGAVILAANPLSPSAIGALLGFDTDDVLPFLSSIHSLLTFQQDIDQPVRPFHKSFPDFIVDPARCINQRFHISPPDRHMELLTGCLNLMNRMLGGNMCKLPDAITNSEVPDLRDRAERYIAPALQYACKSWHKHLADERTARTPKITSALHRFLENKFLFWLEVLSVLGAAREAVDALDLVTKWLEASPTLDLANDCFRFVTGFFEVIDESASHIYHSALPVSPQTSMVRKLYGPHAKPLARIVHGLPDSWNPAIMIMEYYCKAVAWSPCGRFIAISDGGSRVEIRDAATLKRLTTLEFPEGQACELAFSPDARLLMGHNVNPAGFISWDLQTGVLVNAIFPDQWDDDTLCSSIIYSTCGTMFGVLIRRLCTFNIRIYDVHSGAHTYTHLIEGIVEGMVVCVIWTHGECLRFATTKPGSITTWEVGFASRNAPTEIESLPLPDNFPHDFYIHSFHPTLSRLAFTYLERIFVWDTRHSKFLLNEYAKDTHRISFSSDGRFFIYEVIGTLAPTIYLWKESSTGYILHRKFNCEVWISRLLISPNGESIFASRYRTIQLWRTMDLTTSFSHKQTYERFVVDFSPDETLAAATRVGGKTITVLDLKSGNPPLIIDAGMEVYGQRVTGDTVVAAYHEKVVTWNLPARDRVLNTKANLNDNISTATPLIICPTMSSRLEFVSISPDLHSIAIVDSLPFSHHRLHLHHVPTRQCLGYVFVDRRGDSCPWFTSDGREVWYTTDRGEANGLAVVEDTESGVIKLEHLGPTQRPSNAPWLSSRGYQIMDDGWILGISGKRLLRLPPRWRSLDTNRTWSGRFLVLLHGALPEAVILELEE</sequence>
<dbReference type="EMBL" id="MU118569">
    <property type="protein sequence ID" value="KAF9642270.1"/>
    <property type="molecule type" value="Genomic_DNA"/>
</dbReference>
<name>A0ACB6YYQ0_THEGA</name>
<evidence type="ECO:0000313" key="2">
    <source>
        <dbReference type="Proteomes" id="UP000886501"/>
    </source>
</evidence>
<dbReference type="Proteomes" id="UP000886501">
    <property type="component" value="Unassembled WGS sequence"/>
</dbReference>
<accession>A0ACB6YYQ0</accession>
<organism evidence="1 2">
    <name type="scientific">Thelephora ganbajun</name>
    <name type="common">Ganba fungus</name>
    <dbReference type="NCBI Taxonomy" id="370292"/>
    <lineage>
        <taxon>Eukaryota</taxon>
        <taxon>Fungi</taxon>
        <taxon>Dikarya</taxon>
        <taxon>Basidiomycota</taxon>
        <taxon>Agaricomycotina</taxon>
        <taxon>Agaricomycetes</taxon>
        <taxon>Thelephorales</taxon>
        <taxon>Thelephoraceae</taxon>
        <taxon>Thelephora</taxon>
    </lineage>
</organism>
<reference evidence="1" key="1">
    <citation type="submission" date="2019-10" db="EMBL/GenBank/DDBJ databases">
        <authorList>
            <consortium name="DOE Joint Genome Institute"/>
            <person name="Kuo A."/>
            <person name="Miyauchi S."/>
            <person name="Kiss E."/>
            <person name="Drula E."/>
            <person name="Kohler A."/>
            <person name="Sanchez-Garcia M."/>
            <person name="Andreopoulos B."/>
            <person name="Barry K.W."/>
            <person name="Bonito G."/>
            <person name="Buee M."/>
            <person name="Carver A."/>
            <person name="Chen C."/>
            <person name="Cichocki N."/>
            <person name="Clum A."/>
            <person name="Culley D."/>
            <person name="Crous P.W."/>
            <person name="Fauchery L."/>
            <person name="Girlanda M."/>
            <person name="Hayes R."/>
            <person name="Keri Z."/>
            <person name="Labutti K."/>
            <person name="Lipzen A."/>
            <person name="Lombard V."/>
            <person name="Magnuson J."/>
            <person name="Maillard F."/>
            <person name="Morin E."/>
            <person name="Murat C."/>
            <person name="Nolan M."/>
            <person name="Ohm R."/>
            <person name="Pangilinan J."/>
            <person name="Pereira M."/>
            <person name="Perotto S."/>
            <person name="Peter M."/>
            <person name="Riley R."/>
            <person name="Sitrit Y."/>
            <person name="Stielow B."/>
            <person name="Szollosi G."/>
            <person name="Zifcakova L."/>
            <person name="Stursova M."/>
            <person name="Spatafora J.W."/>
            <person name="Tedersoo L."/>
            <person name="Vaario L.-M."/>
            <person name="Yamada A."/>
            <person name="Yan M."/>
            <person name="Wang P."/>
            <person name="Xu J."/>
            <person name="Bruns T."/>
            <person name="Baldrian P."/>
            <person name="Vilgalys R."/>
            <person name="Henrissat B."/>
            <person name="Grigoriev I.V."/>
            <person name="Hibbett D."/>
            <person name="Nagy L.G."/>
            <person name="Martin F.M."/>
        </authorList>
    </citation>
    <scope>NUCLEOTIDE SEQUENCE</scope>
    <source>
        <strain evidence="1">P2</strain>
    </source>
</reference>
<evidence type="ECO:0000313" key="1">
    <source>
        <dbReference type="EMBL" id="KAF9642270.1"/>
    </source>
</evidence>
<protein>
    <submittedName>
        <fullName evidence="1">Uncharacterized protein</fullName>
    </submittedName>
</protein>
<proteinExistence type="predicted"/>
<keyword evidence="2" id="KW-1185">Reference proteome</keyword>